<organism evidence="1 2">
    <name type="scientific">Luteibacter jiangsuensis</name>
    <dbReference type="NCBI Taxonomy" id="637577"/>
    <lineage>
        <taxon>Bacteria</taxon>
        <taxon>Pseudomonadati</taxon>
        <taxon>Pseudomonadota</taxon>
        <taxon>Gammaproteobacteria</taxon>
        <taxon>Lysobacterales</taxon>
        <taxon>Rhodanobacteraceae</taxon>
        <taxon>Luteibacter</taxon>
    </lineage>
</organism>
<dbReference type="Proteomes" id="UP001429601">
    <property type="component" value="Unassembled WGS sequence"/>
</dbReference>
<evidence type="ECO:0000313" key="2">
    <source>
        <dbReference type="Proteomes" id="UP001429601"/>
    </source>
</evidence>
<reference evidence="1 2" key="1">
    <citation type="journal article" date="2011" name="Curr. Microbiol.">
        <title>Luteibacter jiangsuensis sp. nov.: a methamidophos-degrading bacterium isolated from a methamidophos-manufacturing factory.</title>
        <authorList>
            <person name="Wang L."/>
            <person name="Wang G.L."/>
            <person name="Li S.P."/>
            <person name="Jiang J.D."/>
        </authorList>
    </citation>
    <scope>NUCLEOTIDE SEQUENCE [LARGE SCALE GENOMIC DNA]</scope>
    <source>
        <strain evidence="1 2">CGMCC 1.10133</strain>
    </source>
</reference>
<protein>
    <submittedName>
        <fullName evidence="1">Uncharacterized protein</fullName>
    </submittedName>
</protein>
<sequence>MRFAHVVPSPGPGASIFSSVIAEEALALSAAFLAQDVEEMRFRTTLLLTYALDTGQTSLTAAASTLLKQVSEGTTVGQHLADAFEQVIAAAADSLAA</sequence>
<dbReference type="RefSeq" id="WP_167127975.1">
    <property type="nucleotide sequence ID" value="NZ_JAAQQR010000006.1"/>
</dbReference>
<name>A0ABX0Q6F0_9GAMM</name>
<proteinExistence type="predicted"/>
<keyword evidence="2" id="KW-1185">Reference proteome</keyword>
<dbReference type="EMBL" id="JAAQQR010000006">
    <property type="protein sequence ID" value="NID06128.1"/>
    <property type="molecule type" value="Genomic_DNA"/>
</dbReference>
<gene>
    <name evidence="1" type="ORF">HBF26_14625</name>
</gene>
<evidence type="ECO:0000313" key="1">
    <source>
        <dbReference type="EMBL" id="NID06128.1"/>
    </source>
</evidence>
<comment type="caution">
    <text evidence="1">The sequence shown here is derived from an EMBL/GenBank/DDBJ whole genome shotgun (WGS) entry which is preliminary data.</text>
</comment>
<accession>A0ABX0Q6F0</accession>